<dbReference type="AlphaFoldDB" id="A0A699VIJ1"/>
<accession>A0A699VIJ1</accession>
<protein>
    <submittedName>
        <fullName evidence="1">Uncharacterized protein</fullName>
    </submittedName>
</protein>
<evidence type="ECO:0000313" key="1">
    <source>
        <dbReference type="EMBL" id="GFD33959.1"/>
    </source>
</evidence>
<gene>
    <name evidence="1" type="ORF">Tci_905928</name>
</gene>
<proteinExistence type="predicted"/>
<comment type="caution">
    <text evidence="1">The sequence shown here is derived from an EMBL/GenBank/DDBJ whole genome shotgun (WGS) entry which is preliminary data.</text>
</comment>
<dbReference type="EMBL" id="BKCJ011441146">
    <property type="protein sequence ID" value="GFD33959.1"/>
    <property type="molecule type" value="Genomic_DNA"/>
</dbReference>
<feature type="non-terminal residue" evidence="1">
    <location>
        <position position="1"/>
    </location>
</feature>
<organism evidence="1">
    <name type="scientific">Tanacetum cinerariifolium</name>
    <name type="common">Dalmatian daisy</name>
    <name type="synonym">Chrysanthemum cinerariifolium</name>
    <dbReference type="NCBI Taxonomy" id="118510"/>
    <lineage>
        <taxon>Eukaryota</taxon>
        <taxon>Viridiplantae</taxon>
        <taxon>Streptophyta</taxon>
        <taxon>Embryophyta</taxon>
        <taxon>Tracheophyta</taxon>
        <taxon>Spermatophyta</taxon>
        <taxon>Magnoliopsida</taxon>
        <taxon>eudicotyledons</taxon>
        <taxon>Gunneridae</taxon>
        <taxon>Pentapetalae</taxon>
        <taxon>asterids</taxon>
        <taxon>campanulids</taxon>
        <taxon>Asterales</taxon>
        <taxon>Asteraceae</taxon>
        <taxon>Asteroideae</taxon>
        <taxon>Anthemideae</taxon>
        <taxon>Anthemidinae</taxon>
        <taxon>Tanacetum</taxon>
    </lineage>
</organism>
<name>A0A699VIJ1_TANCI</name>
<sequence>GRLRQNGALEKAYGCVGGARRAADVVSVINAAPNDRGNACPIIRARVDH</sequence>
<reference evidence="1" key="1">
    <citation type="journal article" date="2019" name="Sci. Rep.">
        <title>Draft genome of Tanacetum cinerariifolium, the natural source of mosquito coil.</title>
        <authorList>
            <person name="Yamashiro T."/>
            <person name="Shiraishi A."/>
            <person name="Satake H."/>
            <person name="Nakayama K."/>
        </authorList>
    </citation>
    <scope>NUCLEOTIDE SEQUENCE</scope>
</reference>